<sequence length="378" mass="44621">MQKYKFSIAACARWEEKYIIEWIEYHKSIGFEHFYIYSNDDDAYTLRDVLFPYLNNDTPIVTYRHYPYQGQQRAIYLNYLENLKDETEWVMFLDIDEFLALKEHASIGEFMLDYENEFDSVYFNWFYFGNSGHKTRPDGNVLLNYTQRKSKLHPYTKHITRTQAIDLSKMSKTGAVYEHFWHYWESIPGLSIRSCNVIKNDEMGKYYKNFPSQAEDYLLSERNSERIMNKAVINHYAIKSEDDFLRRVERGTQGDFRGQTMWRDLYTSNKHIEELASMNEVTDNFLFEKWKSRVRDIPDIHALVAPAGINIAPGKIATQSSLSRWSIGSTLSEDAQGALSGKPSGHYSFHTDLEMHPWWMIDLQDIHNVKSVRIFNIG</sequence>
<dbReference type="Pfam" id="PF13704">
    <property type="entry name" value="Glyco_tranf_2_4"/>
    <property type="match status" value="1"/>
</dbReference>
<dbReference type="Proteomes" id="UP001596237">
    <property type="component" value="Unassembled WGS sequence"/>
</dbReference>
<name>A0ABW1WP54_9HYPH</name>
<dbReference type="PANTHER" id="PTHR21461">
    <property type="entry name" value="GLYCOSYLTRANSFERASE FAMILY 92 PROTEIN"/>
    <property type="match status" value="1"/>
</dbReference>
<evidence type="ECO:0000256" key="3">
    <source>
        <dbReference type="ARBA" id="ARBA00022989"/>
    </source>
</evidence>
<dbReference type="SUPFAM" id="SSF49785">
    <property type="entry name" value="Galactose-binding domain-like"/>
    <property type="match status" value="1"/>
</dbReference>
<dbReference type="InterPro" id="IPR008979">
    <property type="entry name" value="Galactose-bd-like_sf"/>
</dbReference>
<dbReference type="RefSeq" id="WP_192285070.1">
    <property type="nucleotide sequence ID" value="NZ_JBHSTT010000038.1"/>
</dbReference>
<gene>
    <name evidence="4" type="ORF">ACFQDP_11720</name>
</gene>
<proteinExistence type="predicted"/>
<protein>
    <submittedName>
        <fullName evidence="4">Glycosyltransferase family 2 protein</fullName>
    </submittedName>
</protein>
<reference evidence="5" key="1">
    <citation type="journal article" date="2019" name="Int. J. Syst. Evol. Microbiol.">
        <title>The Global Catalogue of Microorganisms (GCM) 10K type strain sequencing project: providing services to taxonomists for standard genome sequencing and annotation.</title>
        <authorList>
            <consortium name="The Broad Institute Genomics Platform"/>
            <consortium name="The Broad Institute Genome Sequencing Center for Infectious Disease"/>
            <person name="Wu L."/>
            <person name="Ma J."/>
        </authorList>
    </citation>
    <scope>NUCLEOTIDE SEQUENCE [LARGE SCALE GENOMIC DNA]</scope>
    <source>
        <strain evidence="5">CCUG 36916</strain>
    </source>
</reference>
<dbReference type="PANTHER" id="PTHR21461:SF69">
    <property type="entry name" value="GLYCOSYLTRANSFERASE FAMILY 92 PROTEIN"/>
    <property type="match status" value="1"/>
</dbReference>
<evidence type="ECO:0000256" key="2">
    <source>
        <dbReference type="ARBA" id="ARBA00022692"/>
    </source>
</evidence>
<dbReference type="SUPFAM" id="SSF53448">
    <property type="entry name" value="Nucleotide-diphospho-sugar transferases"/>
    <property type="match status" value="1"/>
</dbReference>
<dbReference type="InterPro" id="IPR029044">
    <property type="entry name" value="Nucleotide-diphossugar_trans"/>
</dbReference>
<dbReference type="Gene3D" id="2.60.120.260">
    <property type="entry name" value="Galactose-binding domain-like"/>
    <property type="match status" value="1"/>
</dbReference>
<keyword evidence="3" id="KW-1133">Transmembrane helix</keyword>
<accession>A0ABW1WP54</accession>
<evidence type="ECO:0000256" key="1">
    <source>
        <dbReference type="ARBA" id="ARBA00004167"/>
    </source>
</evidence>
<comment type="caution">
    <text evidence="4">The sequence shown here is derived from an EMBL/GenBank/DDBJ whole genome shotgun (WGS) entry which is preliminary data.</text>
</comment>
<keyword evidence="3" id="KW-0472">Membrane</keyword>
<organism evidence="4 5">
    <name type="scientific">Methylorubrum zatmanii</name>
    <dbReference type="NCBI Taxonomy" id="29429"/>
    <lineage>
        <taxon>Bacteria</taxon>
        <taxon>Pseudomonadati</taxon>
        <taxon>Pseudomonadota</taxon>
        <taxon>Alphaproteobacteria</taxon>
        <taxon>Hyphomicrobiales</taxon>
        <taxon>Methylobacteriaceae</taxon>
        <taxon>Methylorubrum</taxon>
    </lineage>
</organism>
<comment type="subcellular location">
    <subcellularLocation>
        <location evidence="1">Membrane</location>
        <topology evidence="1">Single-pass membrane protein</topology>
    </subcellularLocation>
</comment>
<dbReference type="EMBL" id="JBHSTT010000038">
    <property type="protein sequence ID" value="MFC6389994.1"/>
    <property type="molecule type" value="Genomic_DNA"/>
</dbReference>
<evidence type="ECO:0000313" key="5">
    <source>
        <dbReference type="Proteomes" id="UP001596237"/>
    </source>
</evidence>
<evidence type="ECO:0000313" key="4">
    <source>
        <dbReference type="EMBL" id="MFC6389994.1"/>
    </source>
</evidence>
<keyword evidence="5" id="KW-1185">Reference proteome</keyword>
<keyword evidence="2" id="KW-0812">Transmembrane</keyword>